<evidence type="ECO:0000313" key="3">
    <source>
        <dbReference type="Proteomes" id="UP001058120"/>
    </source>
</evidence>
<evidence type="ECO:0000313" key="2">
    <source>
        <dbReference type="EMBL" id="UWX06778.1"/>
    </source>
</evidence>
<dbReference type="Proteomes" id="UP001058120">
    <property type="component" value="Chromosome"/>
</dbReference>
<organism evidence="2 3">
    <name type="scientific">Taurinivorans muris</name>
    <dbReference type="NCBI Taxonomy" id="2787751"/>
    <lineage>
        <taxon>Bacteria</taxon>
        <taxon>Pseudomonadati</taxon>
        <taxon>Thermodesulfobacteriota</taxon>
        <taxon>Desulfovibrionia</taxon>
        <taxon>Desulfovibrionales</taxon>
        <taxon>Desulfovibrionaceae</taxon>
        <taxon>Taurinivorans</taxon>
    </lineage>
</organism>
<evidence type="ECO:0000259" key="1">
    <source>
        <dbReference type="Pfam" id="PF12706"/>
    </source>
</evidence>
<dbReference type="SUPFAM" id="SSF56281">
    <property type="entry name" value="Metallo-hydrolase/oxidoreductase"/>
    <property type="match status" value="1"/>
</dbReference>
<reference evidence="2" key="1">
    <citation type="submission" date="2020-12" db="EMBL/GenBank/DDBJ databases">
        <title>Taurinivorans muris gen. nov., sp. nov., fundamental and realized metabolic niche of a ubiquitous sulfidogenic bacterium in the murine intestine.</title>
        <authorList>
            <person name="Ye H."/>
            <person name="Hanson B.T."/>
            <person name="Loy A."/>
        </authorList>
    </citation>
    <scope>NUCLEOTIDE SEQUENCE</scope>
    <source>
        <strain evidence="2">LT0009</strain>
    </source>
</reference>
<dbReference type="InterPro" id="IPR001279">
    <property type="entry name" value="Metallo-B-lactamas"/>
</dbReference>
<keyword evidence="3" id="KW-1185">Reference proteome</keyword>
<dbReference type="EMBL" id="CP065938">
    <property type="protein sequence ID" value="UWX06778.1"/>
    <property type="molecule type" value="Genomic_DNA"/>
</dbReference>
<dbReference type="Pfam" id="PF12706">
    <property type="entry name" value="Lactamase_B_2"/>
    <property type="match status" value="1"/>
</dbReference>
<protein>
    <submittedName>
        <fullName evidence="2">MBL fold metallo-hydrolase</fullName>
    </submittedName>
</protein>
<dbReference type="PANTHER" id="PTHR15032:SF4">
    <property type="entry name" value="N-ACYL-PHOSPHATIDYLETHANOLAMINE-HYDROLYZING PHOSPHOLIPASE D"/>
    <property type="match status" value="1"/>
</dbReference>
<sequence length="371" mass="41768">MFLRFFAGACLACGGLGGGGYAFLRKNMFGALPAGGLEKTLMRSPHYYNGEFHNLAERAVLKDDGSVLFSLFRYLLEKKENPFPENPVPVNTHAFENLNRVQDCLVWLGHSSFFLQCSGKRFLIDPVFSPYASPFSFSIKAFAGTSAYAAEDLPFIDYVLVSHDHWDHLDYPTMRKLQPKTGKVICGLGVSSHLMHWGFQREQIIEGDWGDTVVSDNDININIVPAQHFSGRMLVRNKTLWCGFVLETKNLKLFFSGDSGYGEHFAGLGKKFGKIDIALLDCGQYNERWRFVHMVPEEAVQAASDLQASYLLPMHIGKFSLAYHPWNEPFERVKTASSGKNFRLLTPMIGERLNLANLASAHFSSWWETLG</sequence>
<feature type="domain" description="Metallo-beta-lactamase" evidence="1">
    <location>
        <begin position="121"/>
        <end position="316"/>
    </location>
</feature>
<gene>
    <name evidence="2" type="ORF">JBF11_08505</name>
</gene>
<dbReference type="PANTHER" id="PTHR15032">
    <property type="entry name" value="N-ACYL-PHOSPHATIDYLETHANOLAMINE-HYDROLYZING PHOSPHOLIPASE D"/>
    <property type="match status" value="1"/>
</dbReference>
<dbReference type="InterPro" id="IPR036866">
    <property type="entry name" value="RibonucZ/Hydroxyglut_hydro"/>
</dbReference>
<proteinExistence type="predicted"/>
<accession>A0ABY5Y451</accession>
<dbReference type="Gene3D" id="3.60.15.10">
    <property type="entry name" value="Ribonuclease Z/Hydroxyacylglutathione hydrolase-like"/>
    <property type="match status" value="1"/>
</dbReference>
<name>A0ABY5Y451_9BACT</name>